<evidence type="ECO:0008006" key="3">
    <source>
        <dbReference type="Google" id="ProtNLM"/>
    </source>
</evidence>
<dbReference type="Proteomes" id="UP000621631">
    <property type="component" value="Unassembled WGS sequence"/>
</dbReference>
<dbReference type="RefSeq" id="WP_189777944.1">
    <property type="nucleotide sequence ID" value="NZ_JACWEZ010000004.1"/>
</dbReference>
<sequence>MVELSKANSYLENHLFNEKWADKTDPVKESALNTAENILLSHFNFRDGAEITDNYFHAVCEQAIHLLNFAPERFKLQQEGVTYYAVDGITFTMKSGLISQVAKGFLKPIIKLRVGEAK</sequence>
<gene>
    <name evidence="1" type="ORF">IC602_09030</name>
</gene>
<accession>A0ABR7VPJ5</accession>
<evidence type="ECO:0000313" key="1">
    <source>
        <dbReference type="EMBL" id="MBD1222753.1"/>
    </source>
</evidence>
<comment type="caution">
    <text evidence="1">The sequence shown here is derived from an EMBL/GenBank/DDBJ whole genome shotgun (WGS) entry which is preliminary data.</text>
</comment>
<dbReference type="EMBL" id="JACWEZ010000004">
    <property type="protein sequence ID" value="MBD1222753.1"/>
    <property type="molecule type" value="Genomic_DNA"/>
</dbReference>
<evidence type="ECO:0000313" key="2">
    <source>
        <dbReference type="Proteomes" id="UP000621631"/>
    </source>
</evidence>
<protein>
    <recommendedName>
        <fullName evidence="3">Phage gp6-like head-tail connector protein</fullName>
    </recommendedName>
</protein>
<name>A0ABR7VPJ5_VIRHA</name>
<keyword evidence="2" id="KW-1185">Reference proteome</keyword>
<reference evidence="1 2" key="1">
    <citation type="submission" date="2020-09" db="EMBL/GenBank/DDBJ databases">
        <title>Draft Genome Sequences of Oil-Oxidizing Bacteria Halomonas titanicae, Marinobacter lutaoensis, and Virgibacillus halodenitrificans Isolated from Highly Saline Environments.</title>
        <authorList>
            <person name="Grouzdev D.S."/>
            <person name="Sokolova D.S."/>
            <person name="Semenova E.M."/>
            <person name="Borzenkov I.A."/>
            <person name="Bidzhieva S.K."/>
            <person name="Poltaraus A.B."/>
            <person name="Nazina T.N."/>
        </authorList>
    </citation>
    <scope>NUCLEOTIDE SEQUENCE [LARGE SCALE GENOMIC DNA]</scope>
    <source>
        <strain evidence="1 2">VKM B-3472D</strain>
    </source>
</reference>
<organism evidence="1 2">
    <name type="scientific">Virgibacillus halodenitrificans</name>
    <name type="common">Bacillus halodenitrificans</name>
    <dbReference type="NCBI Taxonomy" id="1482"/>
    <lineage>
        <taxon>Bacteria</taxon>
        <taxon>Bacillati</taxon>
        <taxon>Bacillota</taxon>
        <taxon>Bacilli</taxon>
        <taxon>Bacillales</taxon>
        <taxon>Bacillaceae</taxon>
        <taxon>Virgibacillus</taxon>
    </lineage>
</organism>
<proteinExistence type="predicted"/>